<evidence type="ECO:0000313" key="5">
    <source>
        <dbReference type="EMBL" id="OCH78639.1"/>
    </source>
</evidence>
<protein>
    <submittedName>
        <fullName evidence="5">Uncharacterized protein</fullName>
    </submittedName>
</protein>
<feature type="compositionally biased region" description="Polar residues" evidence="3">
    <location>
        <begin position="124"/>
        <end position="139"/>
    </location>
</feature>
<keyword evidence="4" id="KW-0472">Membrane</keyword>
<keyword evidence="2" id="KW-0802">TPR repeat</keyword>
<gene>
    <name evidence="5" type="ORF">A6E14_04080</name>
</gene>
<feature type="transmembrane region" description="Helical" evidence="4">
    <location>
        <begin position="36"/>
        <end position="55"/>
    </location>
</feature>
<name>A0A1B9R304_9VIBR</name>
<feature type="region of interest" description="Disordered" evidence="3">
    <location>
        <begin position="120"/>
        <end position="144"/>
    </location>
</feature>
<sequence length="409" mass="44326">MSTINQALSELADKEQQGASVKIEKAQINKVKTRPVLPWVIGGFSISLAIGGWAVSHQSESIDRSIKRSIDHSVVISEPTTVAVESNDALEPNSVPSIAEVTTKTSAQKVTIYQAPAVEKTTTKVKQPSTRVAKNSTSDASVSKASLSKASVSKALVSKSPEDPKPVVSKSSPQKPILLASNTLSPSRVSSKAATKSEPVEQGGIIVEQVELTPVQLAEKAEIRARKAIDSNNIDEALNSYKDVLRYTPKDENSRQQLAALYYGKGDTRRAFEILQDGIKIDNDSEALRIALAKLLIKEQQPEAALTPLLHLNHSPSVDYLSLRAALAQKNSLDDVALETYQQLVSADSANARWWLGLAIQQERNSNMPEAKVAYQQALTKVGLSKQSQTFVRERLKLIDAIKESSGAN</sequence>
<accession>A0A1B9R304</accession>
<evidence type="ECO:0000256" key="3">
    <source>
        <dbReference type="SAM" id="MobiDB-lite"/>
    </source>
</evidence>
<evidence type="ECO:0000256" key="4">
    <source>
        <dbReference type="SAM" id="Phobius"/>
    </source>
</evidence>
<reference evidence="6" key="1">
    <citation type="submission" date="2016-06" db="EMBL/GenBank/DDBJ databases">
        <authorList>
            <person name="Hehemann J.-H."/>
            <person name="Arevalo P."/>
            <person name="Datta M.S."/>
            <person name="Polz M.F."/>
        </authorList>
    </citation>
    <scope>NUCLEOTIDE SEQUENCE [LARGE SCALE GENOMIC DNA]</scope>
    <source>
        <strain evidence="6">9CSC122</strain>
    </source>
</reference>
<dbReference type="PANTHER" id="PTHR45586:SF1">
    <property type="entry name" value="LIPOPOLYSACCHARIDE ASSEMBLY PROTEIN B"/>
    <property type="match status" value="1"/>
</dbReference>
<keyword evidence="4" id="KW-1133">Transmembrane helix</keyword>
<dbReference type="AlphaFoldDB" id="A0A1B9R304"/>
<dbReference type="InterPro" id="IPR011990">
    <property type="entry name" value="TPR-like_helical_dom_sf"/>
</dbReference>
<evidence type="ECO:0000256" key="2">
    <source>
        <dbReference type="ARBA" id="ARBA00022803"/>
    </source>
</evidence>
<dbReference type="Proteomes" id="UP000093173">
    <property type="component" value="Unassembled WGS sequence"/>
</dbReference>
<dbReference type="Gene3D" id="1.25.40.10">
    <property type="entry name" value="Tetratricopeptide repeat domain"/>
    <property type="match status" value="1"/>
</dbReference>
<feature type="region of interest" description="Disordered" evidence="3">
    <location>
        <begin position="156"/>
        <end position="197"/>
    </location>
</feature>
<organism evidence="5 6">
    <name type="scientific">Vibrio genomosp. F10</name>
    <dbReference type="NCBI Taxonomy" id="723171"/>
    <lineage>
        <taxon>Bacteria</taxon>
        <taxon>Pseudomonadati</taxon>
        <taxon>Pseudomonadota</taxon>
        <taxon>Gammaproteobacteria</taxon>
        <taxon>Vibrionales</taxon>
        <taxon>Vibrionaceae</taxon>
        <taxon>Vibrio</taxon>
    </lineage>
</organism>
<keyword evidence="6" id="KW-1185">Reference proteome</keyword>
<dbReference type="RefSeq" id="WP_065576247.1">
    <property type="nucleotide sequence ID" value="NZ_JBNGCH010000070.1"/>
</dbReference>
<comment type="caution">
    <text evidence="5">The sequence shown here is derived from an EMBL/GenBank/DDBJ whole genome shotgun (WGS) entry which is preliminary data.</text>
</comment>
<evidence type="ECO:0000256" key="1">
    <source>
        <dbReference type="ARBA" id="ARBA00022737"/>
    </source>
</evidence>
<proteinExistence type="predicted"/>
<dbReference type="InterPro" id="IPR051012">
    <property type="entry name" value="CellSynth/LPSAsmb/PSIAsmb"/>
</dbReference>
<dbReference type="SUPFAM" id="SSF48452">
    <property type="entry name" value="TPR-like"/>
    <property type="match status" value="1"/>
</dbReference>
<evidence type="ECO:0000313" key="6">
    <source>
        <dbReference type="Proteomes" id="UP000093173"/>
    </source>
</evidence>
<keyword evidence="4" id="KW-0812">Transmembrane</keyword>
<dbReference type="Pfam" id="PF12895">
    <property type="entry name" value="ANAPC3"/>
    <property type="match status" value="1"/>
</dbReference>
<dbReference type="EMBL" id="MAJZ01000070">
    <property type="protein sequence ID" value="OCH78639.1"/>
    <property type="molecule type" value="Genomic_DNA"/>
</dbReference>
<dbReference type="PANTHER" id="PTHR45586">
    <property type="entry name" value="TPR REPEAT-CONTAINING PROTEIN PA4667"/>
    <property type="match status" value="1"/>
</dbReference>
<keyword evidence="1" id="KW-0677">Repeat</keyword>
<feature type="compositionally biased region" description="Polar residues" evidence="3">
    <location>
        <begin position="169"/>
        <end position="194"/>
    </location>
</feature>